<comment type="similarity">
    <text evidence="1">Belongs to the class-III pyridoxal-phosphate-dependent aminotransferase family.</text>
</comment>
<dbReference type="InterPro" id="IPR015422">
    <property type="entry name" value="PyrdxlP-dep_Trfase_small"/>
</dbReference>
<dbReference type="InterPro" id="IPR015424">
    <property type="entry name" value="PyrdxlP-dep_Trfase"/>
</dbReference>
<keyword evidence="2" id="KW-0663">Pyridoxal phosphate</keyword>
<evidence type="ECO:0000256" key="2">
    <source>
        <dbReference type="ARBA" id="ARBA00022898"/>
    </source>
</evidence>
<keyword evidence="5" id="KW-1185">Reference proteome</keyword>
<feature type="region of interest" description="Disordered" evidence="3">
    <location>
        <begin position="249"/>
        <end position="272"/>
    </location>
</feature>
<gene>
    <name evidence="4" type="ORF">LTR24_009147</name>
</gene>
<evidence type="ECO:0000313" key="4">
    <source>
        <dbReference type="EMBL" id="KAK5079582.1"/>
    </source>
</evidence>
<protein>
    <submittedName>
        <fullName evidence="4">Uncharacterized protein</fullName>
    </submittedName>
</protein>
<sequence length="272" mass="29707">MRSSCAVSSAAGHGRTGKLFAIEHENVVPDILTLSKPLANGLPISAMVTSVEIDKVCKDKGFLFFTTHANDPLVAAVGEKVLEIATRPSTMESANARGEQLLAGLHRLEQRYGCIGDVRGVGLMAGIEIVSDRESKEPAVHLAEELSKTMLQLGLWCQLQSQRVFRIGPPLISTEKQIQKGLDILESVFRTTPNTQPLYESQSQSTGWRPELVCRNLLDNMESNKQASGNNNDGWNAVVGTSRRVFSPAFRSESRHGTISTEEDTQAETSSR</sequence>
<evidence type="ECO:0000256" key="3">
    <source>
        <dbReference type="SAM" id="MobiDB-lite"/>
    </source>
</evidence>
<comment type="caution">
    <text evidence="4">The sequence shown here is derived from an EMBL/GenBank/DDBJ whole genome shotgun (WGS) entry which is preliminary data.</text>
</comment>
<evidence type="ECO:0000313" key="5">
    <source>
        <dbReference type="Proteomes" id="UP001345013"/>
    </source>
</evidence>
<dbReference type="PANTHER" id="PTHR45688:SF13">
    <property type="entry name" value="ALANINE--GLYOXYLATE AMINOTRANSFERASE 2-LIKE"/>
    <property type="match status" value="1"/>
</dbReference>
<dbReference type="EMBL" id="JAVRRG010000185">
    <property type="protein sequence ID" value="KAK5079582.1"/>
    <property type="molecule type" value="Genomic_DNA"/>
</dbReference>
<dbReference type="InterPro" id="IPR005814">
    <property type="entry name" value="Aminotrans_3"/>
</dbReference>
<organism evidence="4 5">
    <name type="scientific">Lithohypha guttulata</name>
    <dbReference type="NCBI Taxonomy" id="1690604"/>
    <lineage>
        <taxon>Eukaryota</taxon>
        <taxon>Fungi</taxon>
        <taxon>Dikarya</taxon>
        <taxon>Ascomycota</taxon>
        <taxon>Pezizomycotina</taxon>
        <taxon>Eurotiomycetes</taxon>
        <taxon>Chaetothyriomycetidae</taxon>
        <taxon>Chaetothyriales</taxon>
        <taxon>Trichomeriaceae</taxon>
        <taxon>Lithohypha</taxon>
    </lineage>
</organism>
<proteinExistence type="inferred from homology"/>
<name>A0ABR0JXW1_9EURO</name>
<dbReference type="InterPro" id="IPR015421">
    <property type="entry name" value="PyrdxlP-dep_Trfase_major"/>
</dbReference>
<reference evidence="4 5" key="1">
    <citation type="submission" date="2023-08" db="EMBL/GenBank/DDBJ databases">
        <title>Black Yeasts Isolated from many extreme environments.</title>
        <authorList>
            <person name="Coleine C."/>
            <person name="Stajich J.E."/>
            <person name="Selbmann L."/>
        </authorList>
    </citation>
    <scope>NUCLEOTIDE SEQUENCE [LARGE SCALE GENOMIC DNA]</scope>
    <source>
        <strain evidence="4 5">CCFEE 5885</strain>
    </source>
</reference>
<dbReference type="Gene3D" id="3.90.1150.10">
    <property type="entry name" value="Aspartate Aminotransferase, domain 1"/>
    <property type="match status" value="1"/>
</dbReference>
<accession>A0ABR0JXW1</accession>
<dbReference type="Gene3D" id="3.40.640.10">
    <property type="entry name" value="Type I PLP-dependent aspartate aminotransferase-like (Major domain)"/>
    <property type="match status" value="1"/>
</dbReference>
<dbReference type="Proteomes" id="UP001345013">
    <property type="component" value="Unassembled WGS sequence"/>
</dbReference>
<dbReference type="PANTHER" id="PTHR45688">
    <property type="match status" value="1"/>
</dbReference>
<dbReference type="Pfam" id="PF00202">
    <property type="entry name" value="Aminotran_3"/>
    <property type="match status" value="1"/>
</dbReference>
<dbReference type="SUPFAM" id="SSF53383">
    <property type="entry name" value="PLP-dependent transferases"/>
    <property type="match status" value="1"/>
</dbReference>
<evidence type="ECO:0000256" key="1">
    <source>
        <dbReference type="ARBA" id="ARBA00008954"/>
    </source>
</evidence>